<evidence type="ECO:0000313" key="2">
    <source>
        <dbReference type="EMBL" id="TKR86736.1"/>
    </source>
</evidence>
<feature type="signal peptide" evidence="1">
    <location>
        <begin position="1"/>
        <end position="18"/>
    </location>
</feature>
<proteinExistence type="predicted"/>
<comment type="caution">
    <text evidence="2">The sequence shown here is derived from an EMBL/GenBank/DDBJ whole genome shotgun (WGS) entry which is preliminary data.</text>
</comment>
<dbReference type="AlphaFoldDB" id="A0A4U5NTT3"/>
<dbReference type="OrthoDB" id="10456442at2759"/>
<feature type="chain" id="PRO_5020475241" description="DUF19 domain-containing protein" evidence="1">
    <location>
        <begin position="19"/>
        <end position="237"/>
    </location>
</feature>
<dbReference type="EMBL" id="AZBU02000003">
    <property type="protein sequence ID" value="TKR86736.1"/>
    <property type="molecule type" value="Genomic_DNA"/>
</dbReference>
<sequence length="237" mass="26307">MIVLPVSVVIAFSEFVLGYSTNGDICESALYCIKEYLLELNYATPPYPSYGAIVGLKAGVLRNGTRGLEKLCSIQLKFQNCMASDQQCLNGTAHFLANQLQISDEAARDYQIYFAENVYECGTGRRDLLDNLQCFRDHQNESVGIMTKCRRLSLPLRYDPSRRCKRAVNLTTCLRDGFRAVCRVGAGEFMCNEEKVALRSSGYADCEPQLKQIECGAVSIGTLSLAVTLFSFILVSV</sequence>
<evidence type="ECO:0000313" key="3">
    <source>
        <dbReference type="Proteomes" id="UP000298663"/>
    </source>
</evidence>
<name>A0A4U5NTT3_STECR</name>
<keyword evidence="3" id="KW-1185">Reference proteome</keyword>
<dbReference type="PANTHER" id="PTHR35014:SF1">
    <property type="entry name" value="INFECTION RESPONSE PROTEIN"/>
    <property type="match status" value="1"/>
</dbReference>
<evidence type="ECO:0008006" key="4">
    <source>
        <dbReference type="Google" id="ProtNLM"/>
    </source>
</evidence>
<keyword evidence="1" id="KW-0732">Signal</keyword>
<reference evidence="2 3" key="2">
    <citation type="journal article" date="2019" name="G3 (Bethesda)">
        <title>Hybrid Assembly of the Genome of the Entomopathogenic Nematode Steinernema carpocapsae Identifies the X-Chromosome.</title>
        <authorList>
            <person name="Serra L."/>
            <person name="Macchietto M."/>
            <person name="Macias-Munoz A."/>
            <person name="McGill C.J."/>
            <person name="Rodriguez I.M."/>
            <person name="Rodriguez B."/>
            <person name="Murad R."/>
            <person name="Mortazavi A."/>
        </authorList>
    </citation>
    <scope>NUCLEOTIDE SEQUENCE [LARGE SCALE GENOMIC DNA]</scope>
    <source>
        <strain evidence="2 3">ALL</strain>
    </source>
</reference>
<protein>
    <recommendedName>
        <fullName evidence="4">DUF19 domain-containing protein</fullName>
    </recommendedName>
</protein>
<gene>
    <name evidence="2" type="ORF">L596_011263</name>
</gene>
<evidence type="ECO:0000256" key="1">
    <source>
        <dbReference type="SAM" id="SignalP"/>
    </source>
</evidence>
<organism evidence="2 3">
    <name type="scientific">Steinernema carpocapsae</name>
    <name type="common">Entomopathogenic nematode</name>
    <dbReference type="NCBI Taxonomy" id="34508"/>
    <lineage>
        <taxon>Eukaryota</taxon>
        <taxon>Metazoa</taxon>
        <taxon>Ecdysozoa</taxon>
        <taxon>Nematoda</taxon>
        <taxon>Chromadorea</taxon>
        <taxon>Rhabditida</taxon>
        <taxon>Tylenchina</taxon>
        <taxon>Panagrolaimomorpha</taxon>
        <taxon>Strongyloidoidea</taxon>
        <taxon>Steinernematidae</taxon>
        <taxon>Steinernema</taxon>
    </lineage>
</organism>
<dbReference type="Proteomes" id="UP000298663">
    <property type="component" value="Unassembled WGS sequence"/>
</dbReference>
<accession>A0A4U5NTT3</accession>
<dbReference type="PANTHER" id="PTHR35014">
    <property type="entry name" value="INFECTION RESPONSE PROTEIN-RELATED"/>
    <property type="match status" value="1"/>
</dbReference>
<reference evidence="2 3" key="1">
    <citation type="journal article" date="2015" name="Genome Biol.">
        <title>Comparative genomics of Steinernema reveals deeply conserved gene regulatory networks.</title>
        <authorList>
            <person name="Dillman A.R."/>
            <person name="Macchietto M."/>
            <person name="Porter C.F."/>
            <person name="Rogers A."/>
            <person name="Williams B."/>
            <person name="Antoshechkin I."/>
            <person name="Lee M.M."/>
            <person name="Goodwin Z."/>
            <person name="Lu X."/>
            <person name="Lewis E.E."/>
            <person name="Goodrich-Blair H."/>
            <person name="Stock S.P."/>
            <person name="Adams B.J."/>
            <person name="Sternberg P.W."/>
            <person name="Mortazavi A."/>
        </authorList>
    </citation>
    <scope>NUCLEOTIDE SEQUENCE [LARGE SCALE GENOMIC DNA]</scope>
    <source>
        <strain evidence="2 3">ALL</strain>
    </source>
</reference>